<dbReference type="PANTHER" id="PTHR35213:SF5">
    <property type="entry name" value="RING-TYPE DOMAIN-CONTAINING PROTEIN"/>
    <property type="match status" value="1"/>
</dbReference>
<organism evidence="2 3">
    <name type="scientific">Fistulifera solaris</name>
    <name type="common">Oleaginous diatom</name>
    <dbReference type="NCBI Taxonomy" id="1519565"/>
    <lineage>
        <taxon>Eukaryota</taxon>
        <taxon>Sar</taxon>
        <taxon>Stramenopiles</taxon>
        <taxon>Ochrophyta</taxon>
        <taxon>Bacillariophyta</taxon>
        <taxon>Bacillariophyceae</taxon>
        <taxon>Bacillariophycidae</taxon>
        <taxon>Naviculales</taxon>
        <taxon>Naviculaceae</taxon>
        <taxon>Fistulifera</taxon>
    </lineage>
</organism>
<feature type="region of interest" description="Disordered" evidence="1">
    <location>
        <begin position="545"/>
        <end position="623"/>
    </location>
</feature>
<proteinExistence type="predicted"/>
<dbReference type="EMBL" id="BDSP01000146">
    <property type="protein sequence ID" value="GAX20270.1"/>
    <property type="molecule type" value="Genomic_DNA"/>
</dbReference>
<feature type="compositionally biased region" description="Polar residues" evidence="1">
    <location>
        <begin position="559"/>
        <end position="582"/>
    </location>
</feature>
<feature type="compositionally biased region" description="Low complexity" evidence="1">
    <location>
        <begin position="382"/>
        <end position="395"/>
    </location>
</feature>
<keyword evidence="3" id="KW-1185">Reference proteome</keyword>
<reference evidence="2 3" key="1">
    <citation type="journal article" date="2015" name="Plant Cell">
        <title>Oil accumulation by the oleaginous diatom Fistulifera solaris as revealed by the genome and transcriptome.</title>
        <authorList>
            <person name="Tanaka T."/>
            <person name="Maeda Y."/>
            <person name="Veluchamy A."/>
            <person name="Tanaka M."/>
            <person name="Abida H."/>
            <person name="Marechal E."/>
            <person name="Bowler C."/>
            <person name="Muto M."/>
            <person name="Sunaga Y."/>
            <person name="Tanaka M."/>
            <person name="Yoshino T."/>
            <person name="Taniguchi T."/>
            <person name="Fukuda Y."/>
            <person name="Nemoto M."/>
            <person name="Matsumoto M."/>
            <person name="Wong P.S."/>
            <person name="Aburatani S."/>
            <person name="Fujibuchi W."/>
        </authorList>
    </citation>
    <scope>NUCLEOTIDE SEQUENCE [LARGE SCALE GENOMIC DNA]</scope>
    <source>
        <strain evidence="2 3">JPCC DA0580</strain>
    </source>
</reference>
<evidence type="ECO:0000313" key="2">
    <source>
        <dbReference type="EMBL" id="GAX20270.1"/>
    </source>
</evidence>
<accession>A0A1Z5K1V9</accession>
<feature type="compositionally biased region" description="Polar residues" evidence="1">
    <location>
        <begin position="495"/>
        <end position="508"/>
    </location>
</feature>
<gene>
    <name evidence="2" type="ORF">FisN_6Hh221</name>
</gene>
<feature type="compositionally biased region" description="Polar residues" evidence="1">
    <location>
        <begin position="396"/>
        <end position="411"/>
    </location>
</feature>
<feature type="compositionally biased region" description="Polar residues" evidence="1">
    <location>
        <begin position="420"/>
        <end position="447"/>
    </location>
</feature>
<comment type="caution">
    <text evidence="2">The sequence shown here is derived from an EMBL/GenBank/DDBJ whole genome shotgun (WGS) entry which is preliminary data.</text>
</comment>
<feature type="region of interest" description="Disordered" evidence="1">
    <location>
        <begin position="43"/>
        <end position="135"/>
    </location>
</feature>
<dbReference type="Proteomes" id="UP000198406">
    <property type="component" value="Unassembled WGS sequence"/>
</dbReference>
<feature type="region of interest" description="Disordered" evidence="1">
    <location>
        <begin position="382"/>
        <end position="447"/>
    </location>
</feature>
<feature type="compositionally biased region" description="Basic and acidic residues" evidence="1">
    <location>
        <begin position="587"/>
        <end position="601"/>
    </location>
</feature>
<dbReference type="PANTHER" id="PTHR35213">
    <property type="entry name" value="RING-TYPE DOMAIN-CONTAINING PROTEIN-RELATED"/>
    <property type="match status" value="1"/>
</dbReference>
<evidence type="ECO:0000256" key="1">
    <source>
        <dbReference type="SAM" id="MobiDB-lite"/>
    </source>
</evidence>
<sequence length="623" mass="67688">MLEITVCNHIGVEEMPGIKGNKYKPFQKNQSIIHHHTMSDLNETAQVSEEESGSAAEPLQRKGGPSNPVVSRTVEFQGMTRTHSEDGPPIASSSQTSDISGDEEEASVGKEGSSTLKLPKKKKGISAKERSMLRKGKWTPEEEEYTSRIIHYFSTGLLILPEGYTLRSYLAEKLNCDPMRITKKYAGAACLGRRAYQYREHAPPTIGEIQLARTQLDDLEHRFRMRVEEGYSGLPFASTSVQDDAVPLTTHSNVTQMLDQMNSVMGLQNAFNSLASTSRPPSETHNQIPTPPSWNHSNVATMYQNQTAPSMPQQQSNALELAKLLFAQNQNTSYLLPILAQLLATASAPVAPAGTASYQPSNTNASAALLPLLAGLLGAASATPQPQAAPPLSTQMAPSSQMPSTSISLPQMPNPPAYAHTTSHSTQGLAPTFIDTNSQGKNPNVTNPFISQLKNVYDMHVSSLGQPVAPSSTHGQRINQPMTIASKLPAANASVSSLPVQKPMSSSLPERPSWQERNDESQTDGSILVGFLSSLKESYLKALQSQDEEQAGKDPRVTLGQTATRVPTVTDTSSVSQHGSSTEEVDWNPHRRSDAVDEKRRAGSSSKGPPRKRHKQKQQTRRD</sequence>
<evidence type="ECO:0000313" key="3">
    <source>
        <dbReference type="Proteomes" id="UP000198406"/>
    </source>
</evidence>
<protein>
    <submittedName>
        <fullName evidence="2">Uncharacterized protein</fullName>
    </submittedName>
</protein>
<dbReference type="OrthoDB" id="206902at2759"/>
<feature type="region of interest" description="Disordered" evidence="1">
    <location>
        <begin position="276"/>
        <end position="296"/>
    </location>
</feature>
<name>A0A1Z5K1V9_FISSO</name>
<feature type="region of interest" description="Disordered" evidence="1">
    <location>
        <begin position="495"/>
        <end position="522"/>
    </location>
</feature>
<dbReference type="AlphaFoldDB" id="A0A1Z5K1V9"/>
<dbReference type="InParanoid" id="A0A1Z5K1V9"/>
<feature type="compositionally biased region" description="Basic residues" evidence="1">
    <location>
        <begin position="609"/>
        <end position="623"/>
    </location>
</feature>